<protein>
    <submittedName>
        <fullName evidence="2">ZF(C2H2)-52 zinc finger protein</fullName>
    </submittedName>
</protein>
<evidence type="ECO:0000313" key="2">
    <source>
        <dbReference type="EMBL" id="CAB3264836.1"/>
    </source>
</evidence>
<organism evidence="2">
    <name type="scientific">Phallusia mammillata</name>
    <dbReference type="NCBI Taxonomy" id="59560"/>
    <lineage>
        <taxon>Eukaryota</taxon>
        <taxon>Metazoa</taxon>
        <taxon>Chordata</taxon>
        <taxon>Tunicata</taxon>
        <taxon>Ascidiacea</taxon>
        <taxon>Phlebobranchia</taxon>
        <taxon>Ascidiidae</taxon>
        <taxon>Phallusia</taxon>
    </lineage>
</organism>
<dbReference type="AlphaFoldDB" id="A0A6F9DPD1"/>
<evidence type="ECO:0000256" key="1">
    <source>
        <dbReference type="SAM" id="MobiDB-lite"/>
    </source>
</evidence>
<feature type="compositionally biased region" description="Basic and acidic residues" evidence="1">
    <location>
        <begin position="130"/>
        <end position="145"/>
    </location>
</feature>
<proteinExistence type="evidence at transcript level"/>
<accession>A0A6F9DPD1</accession>
<feature type="compositionally biased region" description="Basic and acidic residues" evidence="1">
    <location>
        <begin position="104"/>
        <end position="123"/>
    </location>
</feature>
<feature type="compositionally biased region" description="Basic and acidic residues" evidence="1">
    <location>
        <begin position="407"/>
        <end position="418"/>
    </location>
</feature>
<feature type="region of interest" description="Disordered" evidence="1">
    <location>
        <begin position="217"/>
        <end position="236"/>
    </location>
</feature>
<gene>
    <name evidence="2" type="primary">Phka2-002</name>
</gene>
<dbReference type="EMBL" id="LR788974">
    <property type="protein sequence ID" value="CAB3264836.1"/>
    <property type="molecule type" value="mRNA"/>
</dbReference>
<feature type="region of interest" description="Disordered" evidence="1">
    <location>
        <begin position="92"/>
        <end position="147"/>
    </location>
</feature>
<feature type="region of interest" description="Disordered" evidence="1">
    <location>
        <begin position="395"/>
        <end position="420"/>
    </location>
</feature>
<name>A0A6F9DPD1_9ASCI</name>
<sequence length="629" mass="67950">MFSSNVLQVAPSAAGLFYANQFANMGVHRAPTMLLSNEVGNDAGVAMDTSSLCETVNDSLTCHHCAFQCRSATEMTQHRWEEHPLLMKKKKHLMTSSGAGRKRQMSENFDRKISEDVNEEPRMKRATSTDSKDSNDSSSDERMSPHEFNVLNKVKSSSLGDIPSLGQNIGTDKTHQPNGIHALGTGMEGIAAAPLVALYGQHMMNCITTSLLEPSKATKTNSPPVTLAPKHSPAASVSNYPSAPAWPLGNPPNPTLHSTYISGDKLSQGFVATPTSASISSGYNFSHFPCVVPYPVSSLISYDQLSNQRPLSAHVTGVPHTGAVEPPRSEVGKVTGHISCSFTPPNGLTSPAQSSSPNLGTQYPNKLSALSNVASRILTNDMSRSPHVIAALVPPSASTRPRVAHHQMGESREPKERSSPISYANTTAQYLDAKMKQHHISSPASAMHVESAIRGVTSRSKAVDKNEFEAMRSGRVATTKQTRPMEVNNQQHPASVSRSTDDRMKSLEEALRNSDCCEGNMHISVMPMQCPDGKWKMVRAKRIAGAWIIQMPDKDTTSVVLPREAPKAPTIGQNGGTQRSFARQYMPGDACKRLLTDGSTNASKHYNRVQGHENPLVPSGAIMSLLLKS</sequence>
<reference evidence="2" key="1">
    <citation type="submission" date="2020-04" db="EMBL/GenBank/DDBJ databases">
        <authorList>
            <person name="Neveu A P."/>
        </authorList>
    </citation>
    <scope>NUCLEOTIDE SEQUENCE</scope>
    <source>
        <tissue evidence="2">Whole embryo</tissue>
    </source>
</reference>